<dbReference type="EnsemblMetazoa" id="ACUA020501-RA">
    <property type="protein sequence ID" value="ACUA020501-PA"/>
    <property type="gene ID" value="ACUA020501"/>
</dbReference>
<evidence type="ECO:0000256" key="2">
    <source>
        <dbReference type="SAM" id="MobiDB-lite"/>
    </source>
</evidence>
<dbReference type="PANTHER" id="PTHR21844">
    <property type="entry name" value="AKT1 SUBSTRATE 1 PROTEIN"/>
    <property type="match status" value="1"/>
</dbReference>
<dbReference type="AlphaFoldDB" id="A0A182MKH9"/>
<feature type="compositionally biased region" description="Polar residues" evidence="2">
    <location>
        <begin position="278"/>
        <end position="292"/>
    </location>
</feature>
<feature type="compositionally biased region" description="Polar residues" evidence="2">
    <location>
        <begin position="218"/>
        <end position="239"/>
    </location>
</feature>
<dbReference type="EMBL" id="AXCM01018872">
    <property type="status" value="NOT_ANNOTATED_CDS"/>
    <property type="molecule type" value="Genomic_DNA"/>
</dbReference>
<evidence type="ECO:0000313" key="4">
    <source>
        <dbReference type="Proteomes" id="UP000075883"/>
    </source>
</evidence>
<reference evidence="3" key="2">
    <citation type="submission" date="2020-05" db="UniProtKB">
        <authorList>
            <consortium name="EnsemblMetazoa"/>
        </authorList>
    </citation>
    <scope>IDENTIFICATION</scope>
    <source>
        <strain evidence="3">A-37</strain>
    </source>
</reference>
<feature type="compositionally biased region" description="Acidic residues" evidence="2">
    <location>
        <begin position="367"/>
        <end position="380"/>
    </location>
</feature>
<feature type="region of interest" description="Disordered" evidence="2">
    <location>
        <begin position="196"/>
        <end position="246"/>
    </location>
</feature>
<feature type="compositionally biased region" description="Low complexity" evidence="2">
    <location>
        <begin position="266"/>
        <end position="277"/>
    </location>
</feature>
<protein>
    <submittedName>
        <fullName evidence="3">Uncharacterized protein</fullName>
    </submittedName>
</protein>
<keyword evidence="4" id="KW-1185">Reference proteome</keyword>
<feature type="region of interest" description="Disordered" evidence="2">
    <location>
        <begin position="353"/>
        <end position="390"/>
    </location>
</feature>
<dbReference type="GO" id="GO:0048011">
    <property type="term" value="P:neurotrophin TRK receptor signaling pathway"/>
    <property type="evidence" value="ECO:0007669"/>
    <property type="project" value="InterPro"/>
</dbReference>
<keyword evidence="1" id="KW-0175">Coiled coil</keyword>
<evidence type="ECO:0000256" key="1">
    <source>
        <dbReference type="SAM" id="Coils"/>
    </source>
</evidence>
<dbReference type="VEuPathDB" id="VectorBase:ACUA020501"/>
<reference evidence="4" key="1">
    <citation type="submission" date="2013-09" db="EMBL/GenBank/DDBJ databases">
        <title>The Genome Sequence of Anopheles culicifacies species A.</title>
        <authorList>
            <consortium name="The Broad Institute Genomics Platform"/>
            <person name="Neafsey D.E."/>
            <person name="Besansky N."/>
            <person name="Howell P."/>
            <person name="Walton C."/>
            <person name="Young S.K."/>
            <person name="Zeng Q."/>
            <person name="Gargeya S."/>
            <person name="Fitzgerald M."/>
            <person name="Haas B."/>
            <person name="Abouelleil A."/>
            <person name="Allen A.W."/>
            <person name="Alvarado L."/>
            <person name="Arachchi H.M."/>
            <person name="Berlin A.M."/>
            <person name="Chapman S.B."/>
            <person name="Gainer-Dewar J."/>
            <person name="Goldberg J."/>
            <person name="Griggs A."/>
            <person name="Gujja S."/>
            <person name="Hansen M."/>
            <person name="Howarth C."/>
            <person name="Imamovic A."/>
            <person name="Ireland A."/>
            <person name="Larimer J."/>
            <person name="McCowan C."/>
            <person name="Murphy C."/>
            <person name="Pearson M."/>
            <person name="Poon T.W."/>
            <person name="Priest M."/>
            <person name="Roberts A."/>
            <person name="Saif S."/>
            <person name="Shea T."/>
            <person name="Sisk P."/>
            <person name="Sykes S."/>
            <person name="Wortman J."/>
            <person name="Nusbaum C."/>
            <person name="Birren B."/>
        </authorList>
    </citation>
    <scope>NUCLEOTIDE SEQUENCE [LARGE SCALE GENOMIC DNA]</scope>
    <source>
        <strain evidence="4">A-37</strain>
    </source>
</reference>
<dbReference type="InterPro" id="IPR026682">
    <property type="entry name" value="AKT1S1"/>
</dbReference>
<dbReference type="PANTHER" id="PTHR21844:SF2">
    <property type="entry name" value="PROLINE-RICH AKT1 SUBSTRATE 1"/>
    <property type="match status" value="1"/>
</dbReference>
<organism evidence="3 4">
    <name type="scientific">Anopheles culicifacies</name>
    <dbReference type="NCBI Taxonomy" id="139723"/>
    <lineage>
        <taxon>Eukaryota</taxon>
        <taxon>Metazoa</taxon>
        <taxon>Ecdysozoa</taxon>
        <taxon>Arthropoda</taxon>
        <taxon>Hexapoda</taxon>
        <taxon>Insecta</taxon>
        <taxon>Pterygota</taxon>
        <taxon>Neoptera</taxon>
        <taxon>Endopterygota</taxon>
        <taxon>Diptera</taxon>
        <taxon>Nematocera</taxon>
        <taxon>Culicoidea</taxon>
        <taxon>Culicidae</taxon>
        <taxon>Anophelinae</taxon>
        <taxon>Anopheles</taxon>
        <taxon>culicifacies species complex</taxon>
    </lineage>
</organism>
<evidence type="ECO:0000313" key="3">
    <source>
        <dbReference type="EnsemblMetazoa" id="ACUA020501-PA"/>
    </source>
</evidence>
<dbReference type="GO" id="GO:0032007">
    <property type="term" value="P:negative regulation of TOR signaling"/>
    <property type="evidence" value="ECO:0007669"/>
    <property type="project" value="InterPro"/>
</dbReference>
<name>A0A182MKH9_9DIPT</name>
<dbReference type="STRING" id="139723.A0A182MKH9"/>
<accession>A0A182MKH9</accession>
<dbReference type="Proteomes" id="UP000075883">
    <property type="component" value="Unassembled WGS sequence"/>
</dbReference>
<feature type="region of interest" description="Disordered" evidence="2">
    <location>
        <begin position="266"/>
        <end position="292"/>
    </location>
</feature>
<feature type="coiled-coil region" evidence="1">
    <location>
        <begin position="123"/>
        <end position="151"/>
    </location>
</feature>
<proteinExistence type="predicted"/>
<dbReference type="GO" id="GO:0005737">
    <property type="term" value="C:cytoplasm"/>
    <property type="evidence" value="ECO:0007669"/>
    <property type="project" value="TreeGrafter"/>
</dbReference>
<sequence length="468" mass="51035">MLDACVTIQLTKMLKTIPCDDWNVCKCLNCDVVAFARDNTNPAAILINSTLAVTADEISRRKQLENYSPAYRIVLDSRAADFRGVYRKDQYRSLFTAAANTLDSTNGRNELLEAFRAFMLAETQSANERIARVTQELNEQLSNVRDRAEQDYLFLAQTFVPELLDRKSGEQRHATTTSPMAEKALQPLLTSVGTPVAASAADSHLETPPPTPECMPMSTGNSPPSMVNGSGTSVSPDQQNGGGAVAQGFKPTVGSARPMQLSNSAANTINNNTANSNQGAISKPPTQQQQHSMSTNLFANHGNTLGAATAVPGLAGSVGNLTGATHRFSGNIHQRPQQQQQQQTMFDSDCLFDIDGMENDKTPPPDDISDEEQTDYDDISENNNRTDGGIFIPRHQYRRQTSVIAKSLPISMPKQMAQFRANEDDLDEMVEDTVDIAASIKALAKSVHGEAVFGDLPRRQIQKFTSHI</sequence>